<feature type="signal peptide" evidence="1">
    <location>
        <begin position="1"/>
        <end position="24"/>
    </location>
</feature>
<feature type="chain" id="PRO_5046717720" evidence="1">
    <location>
        <begin position="25"/>
        <end position="66"/>
    </location>
</feature>
<gene>
    <name evidence="2" type="ORF">F1609_24900</name>
</gene>
<name>A0ABX0MF34_9BURK</name>
<keyword evidence="1" id="KW-0732">Signal</keyword>
<evidence type="ECO:0000313" key="3">
    <source>
        <dbReference type="Proteomes" id="UP000819052"/>
    </source>
</evidence>
<reference evidence="2 3" key="1">
    <citation type="submission" date="2019-09" db="EMBL/GenBank/DDBJ databases">
        <title>Taxonomy of Antarctic Massilia spp.: description of Massilia rubra sp. nov., Massilia aquatica sp. nov., Massilia mucilaginosa sp. nov., Massilia frigida sp. nov. isolated from streams, lakes and regoliths.</title>
        <authorList>
            <person name="Holochova P."/>
            <person name="Sedlacek I."/>
            <person name="Kralova S."/>
            <person name="Maslanova I."/>
            <person name="Busse H.-J."/>
            <person name="Stankova E."/>
            <person name="Vrbovska V."/>
            <person name="Kovarovic V."/>
            <person name="Bartak M."/>
            <person name="Svec P."/>
            <person name="Pantucek R."/>
        </authorList>
    </citation>
    <scope>NUCLEOTIDE SEQUENCE [LARGE SCALE GENOMIC DNA]</scope>
    <source>
        <strain evidence="2 3">CCM 8693</strain>
    </source>
</reference>
<evidence type="ECO:0000256" key="1">
    <source>
        <dbReference type="SAM" id="SignalP"/>
    </source>
</evidence>
<dbReference type="Proteomes" id="UP000819052">
    <property type="component" value="Unassembled WGS sequence"/>
</dbReference>
<keyword evidence="3" id="KW-1185">Reference proteome</keyword>
<dbReference type="EMBL" id="VVIW01000019">
    <property type="protein sequence ID" value="NHZ43387.1"/>
    <property type="molecule type" value="Genomic_DNA"/>
</dbReference>
<evidence type="ECO:0000313" key="2">
    <source>
        <dbReference type="EMBL" id="NHZ43387.1"/>
    </source>
</evidence>
<protein>
    <submittedName>
        <fullName evidence="2">Uncharacterized protein</fullName>
    </submittedName>
</protein>
<organism evidence="2 3">
    <name type="scientific">Massilia aquatica</name>
    <dbReference type="NCBI Taxonomy" id="2609000"/>
    <lineage>
        <taxon>Bacteria</taxon>
        <taxon>Pseudomonadati</taxon>
        <taxon>Pseudomonadota</taxon>
        <taxon>Betaproteobacteria</taxon>
        <taxon>Burkholderiales</taxon>
        <taxon>Oxalobacteraceae</taxon>
        <taxon>Telluria group</taxon>
        <taxon>Massilia</taxon>
    </lineage>
</organism>
<comment type="caution">
    <text evidence="2">The sequence shown here is derived from an EMBL/GenBank/DDBJ whole genome shotgun (WGS) entry which is preliminary data.</text>
</comment>
<accession>A0ABX0MF34</accession>
<sequence>MKVRKNLEAVFLAASVMVTFAAYATADVPVRANAAPASASAVADSNMTVVVVSAKRLSAAEKVAQQ</sequence>
<proteinExistence type="predicted"/>
<dbReference type="RefSeq" id="WP_167079361.1">
    <property type="nucleotide sequence ID" value="NZ_VVIW01000019.1"/>
</dbReference>